<evidence type="ECO:0000259" key="1">
    <source>
        <dbReference type="PROSITE" id="PS51737"/>
    </source>
</evidence>
<proteinExistence type="predicted"/>
<accession>A0ABR5HK51</accession>
<dbReference type="PROSITE" id="PS51737">
    <property type="entry name" value="RECOMBINASE_DNA_BIND"/>
    <property type="match status" value="1"/>
</dbReference>
<dbReference type="PANTHER" id="PTHR30461:SF23">
    <property type="entry name" value="DNA RECOMBINASE-RELATED"/>
    <property type="match status" value="1"/>
</dbReference>
<feature type="domain" description="Recombinase" evidence="1">
    <location>
        <begin position="1"/>
        <end position="134"/>
    </location>
</feature>
<name>A0ABR5HK51_9BURK</name>
<evidence type="ECO:0000313" key="3">
    <source>
        <dbReference type="Proteomes" id="UP000242951"/>
    </source>
</evidence>
<sequence length="207" mass="23633">MTTLVTVVLDPDSQVRETITYFFETFLRVGSASQTVKVFKKEGLLFPSCMRNSKFLVFQHLTASTALRMLNNPRYAGAYAYGRRHYRKLADGRKVPRKRDRNDWLACIPDAYPGYITWEQFQQNLAVLEMNGVAGTKLRDRRHLERKRLYCRDAPSADAVVGTFDSGTLRGGGDRKSGMSAIEHMGLVENLAASQLRERRLMRQLAH</sequence>
<dbReference type="InterPro" id="IPR011109">
    <property type="entry name" value="DNA_bind_recombinase_dom"/>
</dbReference>
<dbReference type="Pfam" id="PF07508">
    <property type="entry name" value="Recombinase"/>
    <property type="match status" value="1"/>
</dbReference>
<dbReference type="InterPro" id="IPR038109">
    <property type="entry name" value="DNA_bind_recomb_sf"/>
</dbReference>
<dbReference type="EMBL" id="LELG01000303">
    <property type="protein sequence ID" value="KMQ78068.1"/>
    <property type="molecule type" value="Genomic_DNA"/>
</dbReference>
<dbReference type="Gene3D" id="3.90.1750.20">
    <property type="entry name" value="Putative Large Serine Recombinase, Chain B, Domain 2"/>
    <property type="match status" value="1"/>
</dbReference>
<organism evidence="2 3">
    <name type="scientific">Candidatus Burkholderia pumila</name>
    <dbReference type="NCBI Taxonomy" id="1090375"/>
    <lineage>
        <taxon>Bacteria</taxon>
        <taxon>Pseudomonadati</taxon>
        <taxon>Pseudomonadota</taxon>
        <taxon>Betaproteobacteria</taxon>
        <taxon>Burkholderiales</taxon>
        <taxon>Burkholderiaceae</taxon>
        <taxon>Burkholderia</taxon>
    </lineage>
</organism>
<gene>
    <name evidence="2" type="ORF">BPMI_00660c</name>
</gene>
<dbReference type="PANTHER" id="PTHR30461">
    <property type="entry name" value="DNA-INVERTASE FROM LAMBDOID PROPHAGE"/>
    <property type="match status" value="1"/>
</dbReference>
<evidence type="ECO:0000313" key="2">
    <source>
        <dbReference type="EMBL" id="KMQ78068.1"/>
    </source>
</evidence>
<comment type="caution">
    <text evidence="2">The sequence shown here is derived from an EMBL/GenBank/DDBJ whole genome shotgun (WGS) entry which is preliminary data.</text>
</comment>
<dbReference type="InterPro" id="IPR050639">
    <property type="entry name" value="SSR_resolvase"/>
</dbReference>
<reference evidence="2 3" key="1">
    <citation type="submission" date="2015-06" db="EMBL/GenBank/DDBJ databases">
        <title>Comparative genomics of Burkholderia leaf nodule symbionts.</title>
        <authorList>
            <person name="Carlier A."/>
            <person name="Eberl L."/>
            <person name="Pinto-Carbo M."/>
        </authorList>
    </citation>
    <scope>NUCLEOTIDE SEQUENCE [LARGE SCALE GENOMIC DNA]</scope>
    <source>
        <strain evidence="2 3">UZHbot3</strain>
    </source>
</reference>
<keyword evidence="3" id="KW-1185">Reference proteome</keyword>
<protein>
    <submittedName>
        <fullName evidence="2">Mobile element protein</fullName>
    </submittedName>
</protein>
<dbReference type="Proteomes" id="UP000242951">
    <property type="component" value="Unassembled WGS sequence"/>
</dbReference>